<dbReference type="Proteomes" id="UP000199474">
    <property type="component" value="Unassembled WGS sequence"/>
</dbReference>
<protein>
    <submittedName>
        <fullName evidence="1">Uncharacterized protein</fullName>
    </submittedName>
</protein>
<evidence type="ECO:0000313" key="1">
    <source>
        <dbReference type="EMBL" id="SFE21264.1"/>
    </source>
</evidence>
<keyword evidence="2" id="KW-1185">Reference proteome</keyword>
<evidence type="ECO:0000313" key="2">
    <source>
        <dbReference type="Proteomes" id="UP000199474"/>
    </source>
</evidence>
<sequence>MIFLTPGLAKAEAEPIEEEPKQHNWEVYSTHYETVEAGTHTFTYWKNFIEKRRTCQISHKVKTVVYYCSRHDHTDSKITFEETLHSEKHSDHY</sequence>
<reference evidence="2" key="1">
    <citation type="submission" date="2016-10" db="EMBL/GenBank/DDBJ databases">
        <authorList>
            <person name="Varghese N."/>
            <person name="Submissions S."/>
        </authorList>
    </citation>
    <scope>NUCLEOTIDE SEQUENCE [LARGE SCALE GENOMIC DNA]</scope>
    <source>
        <strain evidence="2">DSM 22530</strain>
    </source>
</reference>
<dbReference type="STRING" id="640948.SAMN05216238_11033"/>
<gene>
    <name evidence="1" type="ORF">SAMN05216238_11033</name>
</gene>
<proteinExistence type="predicted"/>
<dbReference type="EMBL" id="FOMR01000010">
    <property type="protein sequence ID" value="SFE21264.1"/>
    <property type="molecule type" value="Genomic_DNA"/>
</dbReference>
<name>A0A1I1YNS9_9BACI</name>
<organism evidence="1 2">
    <name type="scientific">Lentibacillus persicus</name>
    <dbReference type="NCBI Taxonomy" id="640948"/>
    <lineage>
        <taxon>Bacteria</taxon>
        <taxon>Bacillati</taxon>
        <taxon>Bacillota</taxon>
        <taxon>Bacilli</taxon>
        <taxon>Bacillales</taxon>
        <taxon>Bacillaceae</taxon>
        <taxon>Lentibacillus</taxon>
    </lineage>
</organism>
<dbReference type="AlphaFoldDB" id="A0A1I1YNS9"/>
<accession>A0A1I1YNS9</accession>